<keyword evidence="3" id="KW-0072">Autophagy</keyword>
<evidence type="ECO:0000256" key="2">
    <source>
        <dbReference type="ARBA" id="ARBA00018874"/>
    </source>
</evidence>
<protein>
    <recommendedName>
        <fullName evidence="2">Autophagy-related protein 101</fullName>
    </recommendedName>
</protein>
<gene>
    <name evidence="4" type="ORF">WHR41_08964</name>
</gene>
<evidence type="ECO:0000256" key="3">
    <source>
        <dbReference type="ARBA" id="ARBA00023006"/>
    </source>
</evidence>
<sequence length="199" mass="22438">MEARRPPEIVLDISADRTNVKDVVKGILHTIFFHRLFTPVLPTTHDVLDTTLPYVTEDDIEHTIETRTTALLRALDTTTAPISPQYHASKPAHGLIVVQFLEKKRKKSGWFIAKADEEAVWEVWVLNVSVTGARSEPEAARNRRRMETGLQETAMRVLQVVNADRGYIPPITTNEANPFPFQVLVNPKGDGWGQKMGIF</sequence>
<dbReference type="PANTHER" id="PTHR13292:SF0">
    <property type="entry name" value="AUTOPHAGY-RELATED PROTEIN 101"/>
    <property type="match status" value="1"/>
</dbReference>
<evidence type="ECO:0000313" key="4">
    <source>
        <dbReference type="EMBL" id="KAL1582328.1"/>
    </source>
</evidence>
<dbReference type="GO" id="GO:0019901">
    <property type="term" value="F:protein kinase binding"/>
    <property type="evidence" value="ECO:0007669"/>
    <property type="project" value="TreeGrafter"/>
</dbReference>
<organism evidence="4 5">
    <name type="scientific">Cladosporium halotolerans</name>
    <dbReference type="NCBI Taxonomy" id="1052096"/>
    <lineage>
        <taxon>Eukaryota</taxon>
        <taxon>Fungi</taxon>
        <taxon>Dikarya</taxon>
        <taxon>Ascomycota</taxon>
        <taxon>Pezizomycotina</taxon>
        <taxon>Dothideomycetes</taxon>
        <taxon>Dothideomycetidae</taxon>
        <taxon>Cladosporiales</taxon>
        <taxon>Cladosporiaceae</taxon>
        <taxon>Cladosporium</taxon>
    </lineage>
</organism>
<dbReference type="PANTHER" id="PTHR13292">
    <property type="entry name" value="AUTOPHAGY-RELATED PROTEIN 101"/>
    <property type="match status" value="1"/>
</dbReference>
<keyword evidence="5" id="KW-1185">Reference proteome</keyword>
<evidence type="ECO:0000313" key="5">
    <source>
        <dbReference type="Proteomes" id="UP000803884"/>
    </source>
</evidence>
<dbReference type="AlphaFoldDB" id="A0AB34KCN4"/>
<comment type="caution">
    <text evidence="4">The sequence shown here is derived from an EMBL/GenBank/DDBJ whole genome shotgun (WGS) entry which is preliminary data.</text>
</comment>
<dbReference type="EMBL" id="JAAQHG020000053">
    <property type="protein sequence ID" value="KAL1582328.1"/>
    <property type="molecule type" value="Genomic_DNA"/>
</dbReference>
<comment type="similarity">
    <text evidence="1">Belongs to the ATG101 family.</text>
</comment>
<proteinExistence type="inferred from homology"/>
<name>A0AB34KCN4_9PEZI</name>
<dbReference type="GO" id="GO:1990316">
    <property type="term" value="C:Atg1/ULK1 kinase complex"/>
    <property type="evidence" value="ECO:0007669"/>
    <property type="project" value="TreeGrafter"/>
</dbReference>
<dbReference type="Proteomes" id="UP000803884">
    <property type="component" value="Unassembled WGS sequence"/>
</dbReference>
<dbReference type="Pfam" id="PF07855">
    <property type="entry name" value="ATG101"/>
    <property type="match status" value="1"/>
</dbReference>
<accession>A0AB34KCN4</accession>
<dbReference type="GeneID" id="96010406"/>
<dbReference type="GO" id="GO:0000407">
    <property type="term" value="C:phagophore assembly site"/>
    <property type="evidence" value="ECO:0007669"/>
    <property type="project" value="TreeGrafter"/>
</dbReference>
<reference evidence="4 5" key="1">
    <citation type="journal article" date="2020" name="Microbiol. Resour. Announc.">
        <title>Draft Genome Sequence of a Cladosporium Species Isolated from the Mesophotic Ascidian Didemnum maculosum.</title>
        <authorList>
            <person name="Gioti A."/>
            <person name="Siaperas R."/>
            <person name="Nikolaivits E."/>
            <person name="Le Goff G."/>
            <person name="Ouazzani J."/>
            <person name="Kotoulas G."/>
            <person name="Topakas E."/>
        </authorList>
    </citation>
    <scope>NUCLEOTIDE SEQUENCE [LARGE SCALE GENOMIC DNA]</scope>
    <source>
        <strain evidence="4 5">TM138-S3</strain>
    </source>
</reference>
<dbReference type="InterPro" id="IPR012445">
    <property type="entry name" value="ATG101"/>
</dbReference>
<dbReference type="GO" id="GO:0000045">
    <property type="term" value="P:autophagosome assembly"/>
    <property type="evidence" value="ECO:0007669"/>
    <property type="project" value="TreeGrafter"/>
</dbReference>
<dbReference type="RefSeq" id="XP_069225435.1">
    <property type="nucleotide sequence ID" value="XM_069377568.1"/>
</dbReference>
<evidence type="ECO:0000256" key="1">
    <source>
        <dbReference type="ARBA" id="ARBA00007130"/>
    </source>
</evidence>